<keyword evidence="1" id="KW-1133">Transmembrane helix</keyword>
<keyword evidence="1" id="KW-0812">Transmembrane</keyword>
<protein>
    <recommendedName>
        <fullName evidence="4">YrhC-like protein</fullName>
    </recommendedName>
</protein>
<dbReference type="RefSeq" id="WP_251610265.1">
    <property type="nucleotide sequence ID" value="NZ_JAMQJY010000002.1"/>
</dbReference>
<evidence type="ECO:0008006" key="4">
    <source>
        <dbReference type="Google" id="ProtNLM"/>
    </source>
</evidence>
<accession>A0ABT0XMD5</accession>
<reference evidence="2" key="1">
    <citation type="submission" date="2022-06" db="EMBL/GenBank/DDBJ databases">
        <title>Alkalicoccobacillus porphyridii sp. nov., isolated from a marine red alga, Porphyridium purpureum and reclassification of Shouchella plakortidis and Shouchella gibsonii as Alkalicoccobacillus plakortidis comb. nov. and Alkalicoccobacillus gibsonii comb. nov.</title>
        <authorList>
            <person name="Kim K.H."/>
            <person name="Lee J.K."/>
            <person name="Han D.M."/>
            <person name="Baek J.H."/>
            <person name="Jeon C.O."/>
        </authorList>
    </citation>
    <scope>NUCLEOTIDE SEQUENCE</scope>
    <source>
        <strain evidence="2">DSM 19153</strain>
    </source>
</reference>
<gene>
    <name evidence="2" type="ORF">NDM98_17070</name>
</gene>
<comment type="caution">
    <text evidence="2">The sequence shown here is derived from an EMBL/GenBank/DDBJ whole genome shotgun (WGS) entry which is preliminary data.</text>
</comment>
<evidence type="ECO:0000313" key="2">
    <source>
        <dbReference type="EMBL" id="MCM2676987.1"/>
    </source>
</evidence>
<organism evidence="2 3">
    <name type="scientific">Alkalicoccobacillus plakortidis</name>
    <dbReference type="NCBI Taxonomy" id="444060"/>
    <lineage>
        <taxon>Bacteria</taxon>
        <taxon>Bacillati</taxon>
        <taxon>Bacillota</taxon>
        <taxon>Bacilli</taxon>
        <taxon>Bacillales</taxon>
        <taxon>Bacillaceae</taxon>
        <taxon>Alkalicoccobacillus</taxon>
    </lineage>
</organism>
<keyword evidence="3" id="KW-1185">Reference proteome</keyword>
<feature type="transmembrane region" description="Helical" evidence="1">
    <location>
        <begin position="35"/>
        <end position="54"/>
    </location>
</feature>
<evidence type="ECO:0000313" key="3">
    <source>
        <dbReference type="Proteomes" id="UP001203665"/>
    </source>
</evidence>
<name>A0ABT0XMD5_9BACI</name>
<keyword evidence="1" id="KW-0472">Membrane</keyword>
<evidence type="ECO:0000256" key="1">
    <source>
        <dbReference type="SAM" id="Phobius"/>
    </source>
</evidence>
<feature type="transmembrane region" description="Helical" evidence="1">
    <location>
        <begin position="12"/>
        <end position="29"/>
    </location>
</feature>
<sequence>MRGTEIIRAIQSTLMLLTGFVIIYVLIHLNDPNRAGTGMWFLLIVMGLSIYFLAHFQKKMTVSKEERKQ</sequence>
<dbReference type="EMBL" id="JAMQJY010000002">
    <property type="protein sequence ID" value="MCM2676987.1"/>
    <property type="molecule type" value="Genomic_DNA"/>
</dbReference>
<proteinExistence type="predicted"/>
<dbReference type="Proteomes" id="UP001203665">
    <property type="component" value="Unassembled WGS sequence"/>
</dbReference>